<evidence type="ECO:0000256" key="2">
    <source>
        <dbReference type="ARBA" id="ARBA00023125"/>
    </source>
</evidence>
<keyword evidence="2" id="KW-0238">DNA-binding</keyword>
<dbReference type="InterPro" id="IPR046335">
    <property type="entry name" value="LacI/GalR-like_sensor"/>
</dbReference>
<sequence>MKVNIKKISELSGFSPATVSNALNNKKGVNHDTAMQILAIAKECGYITENKIKSIKLVIYHDSGKILSDAPFFNNLLESVTNACRENGMEAKLVNLYRHDADYAQQVELLLEDPSAALLLVGTELNEKDALAFAATDIPLVLLDCNFDDLPFHSVLMENSKSVERAVSYLVSLGHKKIGYLQGDVASPNGGERYQGYEQGLAKHDLVLDKKCVFSLPVSITGAYEYFDQLLEKGAELPTAFVAYNDMVALGVMQALQKHQLRVPEDVSVIGFDDIEFSRVCAPGLTTIKVHTKELGELAVQKLLQLAKNPRSIHTKTQMYTDFVVRGSTAAPAVK</sequence>
<dbReference type="SUPFAM" id="SSF47413">
    <property type="entry name" value="lambda repressor-like DNA-binding domains"/>
    <property type="match status" value="1"/>
</dbReference>
<keyword evidence="3" id="KW-0804">Transcription</keyword>
<dbReference type="SUPFAM" id="SSF53822">
    <property type="entry name" value="Periplasmic binding protein-like I"/>
    <property type="match status" value="1"/>
</dbReference>
<dbReference type="PROSITE" id="PS50932">
    <property type="entry name" value="HTH_LACI_2"/>
    <property type="match status" value="1"/>
</dbReference>
<organism evidence="5 6">
    <name type="scientific">Selenomonas ruminantium</name>
    <dbReference type="NCBI Taxonomy" id="971"/>
    <lineage>
        <taxon>Bacteria</taxon>
        <taxon>Bacillati</taxon>
        <taxon>Bacillota</taxon>
        <taxon>Negativicutes</taxon>
        <taxon>Selenomonadales</taxon>
        <taxon>Selenomonadaceae</taxon>
        <taxon>Selenomonas</taxon>
    </lineage>
</organism>
<dbReference type="EMBL" id="FNJQ01000012">
    <property type="protein sequence ID" value="SDP28392.1"/>
    <property type="molecule type" value="Genomic_DNA"/>
</dbReference>
<feature type="domain" description="HTH lacI-type" evidence="4">
    <location>
        <begin position="3"/>
        <end position="57"/>
    </location>
</feature>
<accession>A0A1H0RFJ5</accession>
<dbReference type="GO" id="GO:0000976">
    <property type="term" value="F:transcription cis-regulatory region binding"/>
    <property type="evidence" value="ECO:0007669"/>
    <property type="project" value="TreeGrafter"/>
</dbReference>
<protein>
    <submittedName>
        <fullName evidence="5">Transcriptional regulator, LacI family</fullName>
    </submittedName>
</protein>
<evidence type="ECO:0000256" key="1">
    <source>
        <dbReference type="ARBA" id="ARBA00023015"/>
    </source>
</evidence>
<reference evidence="5 6" key="1">
    <citation type="submission" date="2016-10" db="EMBL/GenBank/DDBJ databases">
        <authorList>
            <person name="de Groot N.N."/>
        </authorList>
    </citation>
    <scope>NUCLEOTIDE SEQUENCE [LARGE SCALE GENOMIC DNA]</scope>
    <source>
        <strain evidence="5 6">S137</strain>
    </source>
</reference>
<dbReference type="Gene3D" id="1.10.260.40">
    <property type="entry name" value="lambda repressor-like DNA-binding domains"/>
    <property type="match status" value="1"/>
</dbReference>
<dbReference type="OrthoDB" id="9784962at2"/>
<proteinExistence type="predicted"/>
<dbReference type="Pfam" id="PF13377">
    <property type="entry name" value="Peripla_BP_3"/>
    <property type="match status" value="1"/>
</dbReference>
<gene>
    <name evidence="5" type="ORF">SAMN05216366_1124</name>
</gene>
<evidence type="ECO:0000313" key="5">
    <source>
        <dbReference type="EMBL" id="SDP28392.1"/>
    </source>
</evidence>
<dbReference type="AlphaFoldDB" id="A0A1H0RFJ5"/>
<dbReference type="Proteomes" id="UP000182412">
    <property type="component" value="Unassembled WGS sequence"/>
</dbReference>
<dbReference type="PANTHER" id="PTHR30146:SF109">
    <property type="entry name" value="HTH-TYPE TRANSCRIPTIONAL REGULATOR GALS"/>
    <property type="match status" value="1"/>
</dbReference>
<evidence type="ECO:0000256" key="3">
    <source>
        <dbReference type="ARBA" id="ARBA00023163"/>
    </source>
</evidence>
<dbReference type="GO" id="GO:0003700">
    <property type="term" value="F:DNA-binding transcription factor activity"/>
    <property type="evidence" value="ECO:0007669"/>
    <property type="project" value="TreeGrafter"/>
</dbReference>
<evidence type="ECO:0000313" key="6">
    <source>
        <dbReference type="Proteomes" id="UP000182412"/>
    </source>
</evidence>
<dbReference type="CDD" id="cd01392">
    <property type="entry name" value="HTH_LacI"/>
    <property type="match status" value="1"/>
</dbReference>
<dbReference type="Gene3D" id="3.40.50.2300">
    <property type="match status" value="2"/>
</dbReference>
<dbReference type="Pfam" id="PF00356">
    <property type="entry name" value="LacI"/>
    <property type="match status" value="1"/>
</dbReference>
<dbReference type="InterPro" id="IPR010982">
    <property type="entry name" value="Lambda_DNA-bd_dom_sf"/>
</dbReference>
<evidence type="ECO:0000259" key="4">
    <source>
        <dbReference type="PROSITE" id="PS50932"/>
    </source>
</evidence>
<dbReference type="InterPro" id="IPR028082">
    <property type="entry name" value="Peripla_BP_I"/>
</dbReference>
<keyword evidence="1" id="KW-0805">Transcription regulation</keyword>
<name>A0A1H0RFJ5_SELRU</name>
<dbReference type="PANTHER" id="PTHR30146">
    <property type="entry name" value="LACI-RELATED TRANSCRIPTIONAL REPRESSOR"/>
    <property type="match status" value="1"/>
</dbReference>
<dbReference type="InterPro" id="IPR000843">
    <property type="entry name" value="HTH_LacI"/>
</dbReference>
<dbReference type="SMART" id="SM00354">
    <property type="entry name" value="HTH_LACI"/>
    <property type="match status" value="1"/>
</dbReference>